<feature type="region of interest" description="Disordered" evidence="1">
    <location>
        <begin position="416"/>
        <end position="479"/>
    </location>
</feature>
<feature type="region of interest" description="Disordered" evidence="1">
    <location>
        <begin position="75"/>
        <end position="132"/>
    </location>
</feature>
<feature type="compositionally biased region" description="Basic and acidic residues" evidence="1">
    <location>
        <begin position="425"/>
        <end position="443"/>
    </location>
</feature>
<feature type="compositionally biased region" description="Acidic residues" evidence="1">
    <location>
        <begin position="121"/>
        <end position="132"/>
    </location>
</feature>
<dbReference type="SUPFAM" id="SSF75704">
    <property type="entry name" value="Mitotic arrest deficient-like 1, Mad1"/>
    <property type="match status" value="1"/>
</dbReference>
<feature type="compositionally biased region" description="Polar residues" evidence="1">
    <location>
        <begin position="102"/>
        <end position="117"/>
    </location>
</feature>
<evidence type="ECO:0000313" key="3">
    <source>
        <dbReference type="Proteomes" id="UP000292704"/>
    </source>
</evidence>
<accession>A0A482XZV5</accession>
<comment type="caution">
    <text evidence="2">The sequence shown here is derived from an EMBL/GenBank/DDBJ whole genome shotgun (WGS) entry which is preliminary data.</text>
</comment>
<proteinExistence type="predicted"/>
<dbReference type="Proteomes" id="UP000292704">
    <property type="component" value="Unassembled WGS sequence"/>
</dbReference>
<protein>
    <submittedName>
        <fullName evidence="2">BZIP transcription factor</fullName>
    </submittedName>
</protein>
<feature type="compositionally biased region" description="Acidic residues" evidence="1">
    <location>
        <begin position="444"/>
        <end position="466"/>
    </location>
</feature>
<dbReference type="RefSeq" id="WP_130169713.1">
    <property type="nucleotide sequence ID" value="NZ_SHMR01000001.1"/>
</dbReference>
<gene>
    <name evidence="2" type="ORF">ELS17_04630</name>
</gene>
<evidence type="ECO:0000256" key="1">
    <source>
        <dbReference type="SAM" id="MobiDB-lite"/>
    </source>
</evidence>
<name>A0A482XZV5_9EURY</name>
<reference evidence="2 3" key="1">
    <citation type="submission" date="2019-02" db="EMBL/GenBank/DDBJ databases">
        <title>Genome analysis provides insights into bioremediation potentialities and Haloocin production by Natrinema altunense strain 4.1R isolated from Chott Douz in Tunisian desert.</title>
        <authorList>
            <person name="Najjari A."/>
            <person name="Youssef N."/>
            <person name="Ben Dhia O."/>
            <person name="Ferjani R."/>
            <person name="El Hidri D."/>
            <person name="Ouzari H.I."/>
            <person name="Cherif A."/>
        </authorList>
    </citation>
    <scope>NUCLEOTIDE SEQUENCE [LARGE SCALE GENOMIC DNA]</scope>
    <source>
        <strain evidence="2 3">4.1R</strain>
    </source>
</reference>
<evidence type="ECO:0000313" key="2">
    <source>
        <dbReference type="EMBL" id="RZH68752.1"/>
    </source>
</evidence>
<dbReference type="EMBL" id="SHMR01000001">
    <property type="protein sequence ID" value="RZH68752.1"/>
    <property type="molecule type" value="Genomic_DNA"/>
</dbReference>
<organism evidence="2 3">
    <name type="scientific">Natrinema altunense</name>
    <dbReference type="NCBI Taxonomy" id="222984"/>
    <lineage>
        <taxon>Archaea</taxon>
        <taxon>Methanobacteriati</taxon>
        <taxon>Methanobacteriota</taxon>
        <taxon>Stenosarchaea group</taxon>
        <taxon>Halobacteria</taxon>
        <taxon>Halobacteriales</taxon>
        <taxon>Natrialbaceae</taxon>
        <taxon>Natrinema</taxon>
    </lineage>
</organism>
<feature type="compositionally biased region" description="Basic and acidic residues" evidence="1">
    <location>
        <begin position="75"/>
        <end position="90"/>
    </location>
</feature>
<sequence length="479" mass="53586">MPEQIIIRLDDLEEVITYDEWREFVEDKRGKWRGAHSEEGAQALRAYVDGKSDEGDENDVEKERLQEEIERLKAENDRLAEENQRLHEQLAGDAPRGGYSDSGATQTKNDVSESTYLASDSDADSEKADETDETGVFAWDAYDPDAEGVVIPEDALKVLPEEFDPVDDAGEFVGEQVPAINPDHVEEDEIPGRTGNAKTALVAGILRYRGNTVTMGEVVSTTKDVLDISTPSYARQGVVLGNRDSAPEPPVVAWLAGRHPDGDEGEWVTSVNAFHEIIEKKATEAATRRGHEVERHVGLAFGAVQFLDEKKRLDGPRLEGYKQQWEDALFPAAVEGEDMHPLAAHAVQSALFELYDSVDARAKSGNWEKLWEEWPPGDEEAEIEDGELSAEALIRWWDAEYRRADEQLPDEDVEMAAETLEPWVPDERRPFRDAEDNHAAEKAEDVDEMEEIEEAEVASDAEEVDELERVEQGEQESAS</sequence>
<dbReference type="AlphaFoldDB" id="A0A482XZV5"/>